<keyword evidence="2" id="KW-1185">Reference proteome</keyword>
<gene>
    <name evidence="1" type="ORF">RND71_012723</name>
</gene>
<evidence type="ECO:0000313" key="2">
    <source>
        <dbReference type="Proteomes" id="UP001291623"/>
    </source>
</evidence>
<proteinExistence type="predicted"/>
<name>A0AAE1SHM2_9SOLA</name>
<evidence type="ECO:0000313" key="1">
    <source>
        <dbReference type="EMBL" id="KAK4368931.1"/>
    </source>
</evidence>
<accession>A0AAE1SHM2</accession>
<organism evidence="1 2">
    <name type="scientific">Anisodus tanguticus</name>
    <dbReference type="NCBI Taxonomy" id="243964"/>
    <lineage>
        <taxon>Eukaryota</taxon>
        <taxon>Viridiplantae</taxon>
        <taxon>Streptophyta</taxon>
        <taxon>Embryophyta</taxon>
        <taxon>Tracheophyta</taxon>
        <taxon>Spermatophyta</taxon>
        <taxon>Magnoliopsida</taxon>
        <taxon>eudicotyledons</taxon>
        <taxon>Gunneridae</taxon>
        <taxon>Pentapetalae</taxon>
        <taxon>asterids</taxon>
        <taxon>lamiids</taxon>
        <taxon>Solanales</taxon>
        <taxon>Solanaceae</taxon>
        <taxon>Solanoideae</taxon>
        <taxon>Hyoscyameae</taxon>
        <taxon>Anisodus</taxon>
    </lineage>
</organism>
<reference evidence="1" key="1">
    <citation type="submission" date="2023-12" db="EMBL/GenBank/DDBJ databases">
        <title>Genome assembly of Anisodus tanguticus.</title>
        <authorList>
            <person name="Wang Y.-J."/>
        </authorList>
    </citation>
    <scope>NUCLEOTIDE SEQUENCE</scope>
    <source>
        <strain evidence="1">KB-2021</strain>
        <tissue evidence="1">Leaf</tissue>
    </source>
</reference>
<dbReference type="AlphaFoldDB" id="A0AAE1SHM2"/>
<comment type="caution">
    <text evidence="1">The sequence shown here is derived from an EMBL/GenBank/DDBJ whole genome shotgun (WGS) entry which is preliminary data.</text>
</comment>
<sequence length="98" mass="11672">MQERKVTNQYSETAKFNNKDKDKEWIPATGDSPTIFTPFLKKELYCLNFLKLNKCMSNFSKKHTNELDSSYYLPVSFHYSKFFKKQSMTMNVRGLKHE</sequence>
<dbReference type="Proteomes" id="UP001291623">
    <property type="component" value="Unassembled WGS sequence"/>
</dbReference>
<protein>
    <submittedName>
        <fullName evidence="1">Uncharacterized protein</fullName>
    </submittedName>
</protein>
<dbReference type="EMBL" id="JAVYJV010000006">
    <property type="protein sequence ID" value="KAK4368931.1"/>
    <property type="molecule type" value="Genomic_DNA"/>
</dbReference>